<reference evidence="2 3" key="1">
    <citation type="journal article" date="2021" name="J. Hered.">
        <title>A chromosome-level genome assembly of the parasitoid wasp, Cotesia glomerata (Hymenoptera: Braconidae).</title>
        <authorList>
            <person name="Pinto B.J."/>
            <person name="Weis J.J."/>
            <person name="Gamble T."/>
            <person name="Ode P.J."/>
            <person name="Paul R."/>
            <person name="Zaspel J.M."/>
        </authorList>
    </citation>
    <scope>NUCLEOTIDE SEQUENCE [LARGE SCALE GENOMIC DNA]</scope>
    <source>
        <strain evidence="2">CgM1</strain>
    </source>
</reference>
<feature type="region of interest" description="Disordered" evidence="1">
    <location>
        <begin position="38"/>
        <end position="99"/>
    </location>
</feature>
<protein>
    <submittedName>
        <fullName evidence="2">Uncharacterized protein</fullName>
    </submittedName>
</protein>
<sequence>MKESRCIVHVGWTTLYIPSLNLTDQFPVGHTRYEKLEVEESQECHPQTRGPEDQRTTQAQNQNLPLKNSACRGKLLPSHHHAKRNQDGKNKTKTKVPSSSMTKNFKLRLWFPVRAFTTLRYYTIGWSLVSEEQTVSRQLPGDENVRTQLRIKRDVRSHQHERKRDD</sequence>
<proteinExistence type="predicted"/>
<evidence type="ECO:0000313" key="2">
    <source>
        <dbReference type="EMBL" id="KAH0547282.1"/>
    </source>
</evidence>
<dbReference type="Proteomes" id="UP000826195">
    <property type="component" value="Unassembled WGS sequence"/>
</dbReference>
<keyword evidence="3" id="KW-1185">Reference proteome</keyword>
<gene>
    <name evidence="2" type="ORF">KQX54_018366</name>
</gene>
<name>A0AAV7I9D8_COTGL</name>
<evidence type="ECO:0000313" key="3">
    <source>
        <dbReference type="Proteomes" id="UP000826195"/>
    </source>
</evidence>
<accession>A0AAV7I9D8</accession>
<dbReference type="AlphaFoldDB" id="A0AAV7I9D8"/>
<evidence type="ECO:0000256" key="1">
    <source>
        <dbReference type="SAM" id="MobiDB-lite"/>
    </source>
</evidence>
<feature type="compositionally biased region" description="Polar residues" evidence="1">
    <location>
        <begin position="56"/>
        <end position="66"/>
    </location>
</feature>
<comment type="caution">
    <text evidence="2">The sequence shown here is derived from an EMBL/GenBank/DDBJ whole genome shotgun (WGS) entry which is preliminary data.</text>
</comment>
<organism evidence="2 3">
    <name type="scientific">Cotesia glomerata</name>
    <name type="common">Lepidopteran parasitic wasp</name>
    <name type="synonym">Apanteles glomeratus</name>
    <dbReference type="NCBI Taxonomy" id="32391"/>
    <lineage>
        <taxon>Eukaryota</taxon>
        <taxon>Metazoa</taxon>
        <taxon>Ecdysozoa</taxon>
        <taxon>Arthropoda</taxon>
        <taxon>Hexapoda</taxon>
        <taxon>Insecta</taxon>
        <taxon>Pterygota</taxon>
        <taxon>Neoptera</taxon>
        <taxon>Endopterygota</taxon>
        <taxon>Hymenoptera</taxon>
        <taxon>Apocrita</taxon>
        <taxon>Ichneumonoidea</taxon>
        <taxon>Braconidae</taxon>
        <taxon>Microgastrinae</taxon>
        <taxon>Cotesia</taxon>
    </lineage>
</organism>
<dbReference type="EMBL" id="JAHXZJ010002237">
    <property type="protein sequence ID" value="KAH0547282.1"/>
    <property type="molecule type" value="Genomic_DNA"/>
</dbReference>